<protein>
    <submittedName>
        <fullName evidence="2">Site-specific recombinase</fullName>
    </submittedName>
</protein>
<dbReference type="OrthoDB" id="9797501at2"/>
<dbReference type="EMBL" id="JNAM01000004">
    <property type="protein sequence ID" value="KGF98650.1"/>
    <property type="molecule type" value="Genomic_DNA"/>
</dbReference>
<dbReference type="Pfam" id="PF00239">
    <property type="entry name" value="Resolvase"/>
    <property type="match status" value="1"/>
</dbReference>
<organism evidence="2 3">
    <name type="scientific">Prochlorococcus marinus str. MIT 9302</name>
    <dbReference type="NCBI Taxonomy" id="74545"/>
    <lineage>
        <taxon>Bacteria</taxon>
        <taxon>Bacillati</taxon>
        <taxon>Cyanobacteriota</taxon>
        <taxon>Cyanophyceae</taxon>
        <taxon>Synechococcales</taxon>
        <taxon>Prochlorococcaceae</taxon>
        <taxon>Prochlorococcus</taxon>
    </lineage>
</organism>
<sequence length="207" mass="23826">MNFKFKRKRLLLSEKNKNSKVIGYARATNNELEYLEEQIQNLKEEGCSVVFSEFISLEEEIKPQLNKAINCLSKGDELIITQLDRAFKNKKECLVTINKLINKNIKLRTLTGFFAVNNSSKTNSSIFKILYELDNLADKSLGERKKEQLLRRKLSGNNLGGRPKISPLKESLVIRLRNEGYSYRSIRSQTGIALSTIRRIILEGELR</sequence>
<evidence type="ECO:0000259" key="1">
    <source>
        <dbReference type="PROSITE" id="PS51736"/>
    </source>
</evidence>
<dbReference type="InterPro" id="IPR006119">
    <property type="entry name" value="Resolv_N"/>
</dbReference>
<dbReference type="Gene3D" id="3.40.50.1390">
    <property type="entry name" value="Resolvase, N-terminal catalytic domain"/>
    <property type="match status" value="1"/>
</dbReference>
<dbReference type="Proteomes" id="UP000030445">
    <property type="component" value="Unassembled WGS sequence"/>
</dbReference>
<proteinExistence type="predicted"/>
<evidence type="ECO:0000313" key="2">
    <source>
        <dbReference type="EMBL" id="KGF98650.1"/>
    </source>
</evidence>
<dbReference type="SUPFAM" id="SSF53041">
    <property type="entry name" value="Resolvase-like"/>
    <property type="match status" value="1"/>
</dbReference>
<evidence type="ECO:0000313" key="3">
    <source>
        <dbReference type="Proteomes" id="UP000030445"/>
    </source>
</evidence>
<dbReference type="eggNOG" id="COG1961">
    <property type="taxonomic scope" value="Bacteria"/>
</dbReference>
<dbReference type="GO" id="GO:0000150">
    <property type="term" value="F:DNA strand exchange activity"/>
    <property type="evidence" value="ECO:0007669"/>
    <property type="project" value="InterPro"/>
</dbReference>
<dbReference type="STRING" id="74545.EU96_0287"/>
<name>A0A0A2AAQ9_PROMR</name>
<dbReference type="PROSITE" id="PS51736">
    <property type="entry name" value="RECOMBINASES_3"/>
    <property type="match status" value="1"/>
</dbReference>
<dbReference type="RefSeq" id="WP_080735238.1">
    <property type="nucleotide sequence ID" value="NZ_CP138951.1"/>
</dbReference>
<dbReference type="SMART" id="SM00857">
    <property type="entry name" value="Resolvase"/>
    <property type="match status" value="1"/>
</dbReference>
<accession>A0A0A2AAQ9</accession>
<reference evidence="3" key="1">
    <citation type="journal article" date="2014" name="Sci. Data">
        <title>Genomes of diverse isolates of the marine cyanobacterium Prochlorococcus.</title>
        <authorList>
            <person name="Biller S."/>
            <person name="Berube P."/>
            <person name="Thompson J."/>
            <person name="Kelly L."/>
            <person name="Roggensack S."/>
            <person name="Awad L."/>
            <person name="Roache-Johnson K."/>
            <person name="Ding H."/>
            <person name="Giovannoni S.J."/>
            <person name="Moore L.R."/>
            <person name="Chisholm S.W."/>
        </authorList>
    </citation>
    <scope>NUCLEOTIDE SEQUENCE [LARGE SCALE GENOMIC DNA]</scope>
    <source>
        <strain evidence="3">MIT 9302</strain>
    </source>
</reference>
<dbReference type="InterPro" id="IPR036162">
    <property type="entry name" value="Resolvase-like_N_sf"/>
</dbReference>
<comment type="caution">
    <text evidence="2">The sequence shown here is derived from an EMBL/GenBank/DDBJ whole genome shotgun (WGS) entry which is preliminary data.</text>
</comment>
<dbReference type="CDD" id="cd03768">
    <property type="entry name" value="SR_ResInv"/>
    <property type="match status" value="1"/>
</dbReference>
<gene>
    <name evidence="2" type="ORF">EU96_0287</name>
</gene>
<dbReference type="GO" id="GO:0003677">
    <property type="term" value="F:DNA binding"/>
    <property type="evidence" value="ECO:0007669"/>
    <property type="project" value="InterPro"/>
</dbReference>
<dbReference type="AlphaFoldDB" id="A0A0A2AAQ9"/>
<feature type="domain" description="Resolvase/invertase-type recombinase catalytic" evidence="1">
    <location>
        <begin position="20"/>
        <end position="156"/>
    </location>
</feature>